<dbReference type="Proteomes" id="UP000004699">
    <property type="component" value="Unassembled WGS sequence"/>
</dbReference>
<dbReference type="InterPro" id="IPR036962">
    <property type="entry name" value="Glyco_hydro_3_N_sf"/>
</dbReference>
<evidence type="ECO:0000256" key="4">
    <source>
        <dbReference type="ARBA" id="ARBA00022801"/>
    </source>
</evidence>
<dbReference type="InterPro" id="IPR050226">
    <property type="entry name" value="NagZ_Beta-hexosaminidase"/>
</dbReference>
<dbReference type="PROSITE" id="PS00775">
    <property type="entry name" value="GLYCOSYL_HYDROL_F3"/>
    <property type="match status" value="1"/>
</dbReference>
<dbReference type="OrthoDB" id="9786661at2"/>
<dbReference type="NCBIfam" id="NF003740">
    <property type="entry name" value="PRK05337.1"/>
    <property type="match status" value="1"/>
</dbReference>
<dbReference type="PANTHER" id="PTHR30480">
    <property type="entry name" value="BETA-HEXOSAMINIDASE-RELATED"/>
    <property type="match status" value="1"/>
</dbReference>
<dbReference type="InterPro" id="IPR017853">
    <property type="entry name" value="GH"/>
</dbReference>
<dbReference type="InterPro" id="IPR019800">
    <property type="entry name" value="Glyco_hydro_3_AS"/>
</dbReference>
<dbReference type="PANTHER" id="PTHR30480:SF13">
    <property type="entry name" value="BETA-HEXOSAMINIDASE"/>
    <property type="match status" value="1"/>
</dbReference>
<keyword evidence="5" id="KW-0326">Glycosidase</keyword>
<accession>B8KW26</accession>
<dbReference type="Gene3D" id="3.20.20.300">
    <property type="entry name" value="Glycoside hydrolase, family 3, N-terminal domain"/>
    <property type="match status" value="1"/>
</dbReference>
<reference evidence="8" key="1">
    <citation type="journal article" date="2013" name="BMC Microbiol.">
        <title>Taxonomy and evolution of bacteriochlorophyll a-containing members of the OM60/NOR5 clade of marine gammaproteobacteria: description of Luminiphilus syltensis gen. nov., sp. nov., reclassification of Haliea rubra as Pseudohaliea rubra gen. nov., comb. nov., and emendation of Chromatocurvus halotolerans.</title>
        <authorList>
            <person name="Spring S."/>
            <person name="Riedel T."/>
            <person name="Sproer C."/>
            <person name="Yan S."/>
            <person name="Harder J."/>
            <person name="Fuchs B.M."/>
        </authorList>
    </citation>
    <scope>NUCLEOTIDE SEQUENCE [LARGE SCALE GENOMIC DNA]</scope>
    <source>
        <strain evidence="8">NOR51-B</strain>
    </source>
</reference>
<proteinExistence type="inferred from homology"/>
<evidence type="ECO:0000256" key="5">
    <source>
        <dbReference type="ARBA" id="ARBA00023295"/>
    </source>
</evidence>
<comment type="catalytic activity">
    <reaction evidence="1">
        <text>Hydrolysis of terminal non-reducing N-acetyl-D-hexosamine residues in N-acetyl-beta-D-hexosaminides.</text>
        <dbReference type="EC" id="3.2.1.52"/>
    </reaction>
</comment>
<evidence type="ECO:0000256" key="2">
    <source>
        <dbReference type="ARBA" id="ARBA00005336"/>
    </source>
</evidence>
<dbReference type="InterPro" id="IPR001764">
    <property type="entry name" value="Glyco_hydro_3_N"/>
</dbReference>
<dbReference type="EMBL" id="DS999411">
    <property type="protein sequence ID" value="EED36546.1"/>
    <property type="molecule type" value="Genomic_DNA"/>
</dbReference>
<evidence type="ECO:0000256" key="3">
    <source>
        <dbReference type="ARBA" id="ARBA00012663"/>
    </source>
</evidence>
<evidence type="ECO:0000259" key="6">
    <source>
        <dbReference type="Pfam" id="PF00933"/>
    </source>
</evidence>
<dbReference type="GO" id="GO:0009254">
    <property type="term" value="P:peptidoglycan turnover"/>
    <property type="evidence" value="ECO:0007669"/>
    <property type="project" value="TreeGrafter"/>
</dbReference>
<gene>
    <name evidence="7" type="ORF">NOR51B_2498</name>
</gene>
<dbReference type="GO" id="GO:0004563">
    <property type="term" value="F:beta-N-acetylhexosaminidase activity"/>
    <property type="evidence" value="ECO:0007669"/>
    <property type="project" value="UniProtKB-EC"/>
</dbReference>
<dbReference type="SUPFAM" id="SSF51445">
    <property type="entry name" value="(Trans)glycosidases"/>
    <property type="match status" value="1"/>
</dbReference>
<keyword evidence="8" id="KW-1185">Reference proteome</keyword>
<dbReference type="GO" id="GO:0005975">
    <property type="term" value="P:carbohydrate metabolic process"/>
    <property type="evidence" value="ECO:0007669"/>
    <property type="project" value="InterPro"/>
</dbReference>
<keyword evidence="4" id="KW-0378">Hydrolase</keyword>
<dbReference type="EC" id="3.2.1.52" evidence="3"/>
<organism evidence="7 8">
    <name type="scientific">Luminiphilus syltensis NOR5-1B</name>
    <dbReference type="NCBI Taxonomy" id="565045"/>
    <lineage>
        <taxon>Bacteria</taxon>
        <taxon>Pseudomonadati</taxon>
        <taxon>Pseudomonadota</taxon>
        <taxon>Gammaproteobacteria</taxon>
        <taxon>Cellvibrionales</taxon>
        <taxon>Halieaceae</taxon>
        <taxon>Luminiphilus</taxon>
    </lineage>
</organism>
<dbReference type="AlphaFoldDB" id="B8KW26"/>
<dbReference type="HOGENOM" id="CLU_008392_0_0_6"/>
<evidence type="ECO:0000313" key="8">
    <source>
        <dbReference type="Proteomes" id="UP000004699"/>
    </source>
</evidence>
<dbReference type="RefSeq" id="WP_009021289.1">
    <property type="nucleotide sequence ID" value="NZ_DS999411.1"/>
</dbReference>
<dbReference type="Pfam" id="PF00933">
    <property type="entry name" value="Glyco_hydro_3"/>
    <property type="match status" value="1"/>
</dbReference>
<dbReference type="eggNOG" id="COG1472">
    <property type="taxonomic scope" value="Bacteria"/>
</dbReference>
<name>B8KW26_9GAMM</name>
<comment type="similarity">
    <text evidence="2">Belongs to the glycosyl hydrolase 3 family.</text>
</comment>
<evidence type="ECO:0000313" key="7">
    <source>
        <dbReference type="EMBL" id="EED36546.1"/>
    </source>
</evidence>
<sequence length="341" mass="36364">MLPAIFGFSGPELTPEERAFFRQVDPLGYILFARNVVGRTQLKQLTASLRDISGRSDVPILIDQEGGRVARMGPPEWSTYPAAGKIAALFDRDPEATLAAMRHNYRALGLDLAEVGISVDCAPVLDVPAAGAHSVIGDRALGTTPEQIGLLGGAVLEGLADAGVVGVIKHIPGHGRAEADSHQELPVVNVSREELARDLAPFQALAGAPMAMTAHIRYPCWDTDQCATLSATIIRDVIRGQVGFDGLLMSDDLDMKALHGSVPELASEALRAGCDVALNCWGDMAVMRGIAEQLPEADSQARRRLTRAMAGYRPLEGAADIAERRAEALALRDRLLAPLVV</sequence>
<evidence type="ECO:0000256" key="1">
    <source>
        <dbReference type="ARBA" id="ARBA00001231"/>
    </source>
</evidence>
<protein>
    <recommendedName>
        <fullName evidence="3">beta-N-acetylhexosaminidase</fullName>
        <ecNumber evidence="3">3.2.1.52</ecNumber>
    </recommendedName>
</protein>
<feature type="domain" description="Glycoside hydrolase family 3 N-terminal" evidence="6">
    <location>
        <begin position="28"/>
        <end position="297"/>
    </location>
</feature>
<dbReference type="STRING" id="565045.NOR51B_2498"/>